<protein>
    <submittedName>
        <fullName evidence="1">Uncharacterized protein</fullName>
    </submittedName>
</protein>
<proteinExistence type="predicted"/>
<sequence length="58" mass="6618">MEKVKSGTRLKGVFEVECYRKGKLIWVEKVENIITNEGLNHILDSVLHGAGENIATWY</sequence>
<comment type="caution">
    <text evidence="1">The sequence shown here is derived from an EMBL/GenBank/DDBJ whole genome shotgun (WGS) entry which is preliminary data.</text>
</comment>
<dbReference type="AlphaFoldDB" id="X1C9F1"/>
<reference evidence="1" key="1">
    <citation type="journal article" date="2014" name="Front. Microbiol.">
        <title>High frequency of phylogenetically diverse reductive dehalogenase-homologous genes in deep subseafloor sedimentary metagenomes.</title>
        <authorList>
            <person name="Kawai M."/>
            <person name="Futagami T."/>
            <person name="Toyoda A."/>
            <person name="Takaki Y."/>
            <person name="Nishi S."/>
            <person name="Hori S."/>
            <person name="Arai W."/>
            <person name="Tsubouchi T."/>
            <person name="Morono Y."/>
            <person name="Uchiyama I."/>
            <person name="Ito T."/>
            <person name="Fujiyama A."/>
            <person name="Inagaki F."/>
            <person name="Takami H."/>
        </authorList>
    </citation>
    <scope>NUCLEOTIDE SEQUENCE</scope>
    <source>
        <strain evidence="1">Expedition CK06-06</strain>
    </source>
</reference>
<organism evidence="1">
    <name type="scientific">marine sediment metagenome</name>
    <dbReference type="NCBI Taxonomy" id="412755"/>
    <lineage>
        <taxon>unclassified sequences</taxon>
        <taxon>metagenomes</taxon>
        <taxon>ecological metagenomes</taxon>
    </lineage>
</organism>
<accession>X1C9F1</accession>
<feature type="non-terminal residue" evidence="1">
    <location>
        <position position="58"/>
    </location>
</feature>
<gene>
    <name evidence="1" type="ORF">S01H4_40088</name>
</gene>
<dbReference type="EMBL" id="BART01021796">
    <property type="protein sequence ID" value="GAH04052.1"/>
    <property type="molecule type" value="Genomic_DNA"/>
</dbReference>
<name>X1C9F1_9ZZZZ</name>
<evidence type="ECO:0000313" key="1">
    <source>
        <dbReference type="EMBL" id="GAH04052.1"/>
    </source>
</evidence>